<gene>
    <name evidence="1" type="ORF">SAMN02982919_01195</name>
</gene>
<dbReference type="STRING" id="180197.SAMN02982919_01195"/>
<protein>
    <submittedName>
        <fullName evidence="1">Uncharacterized protein</fullName>
    </submittedName>
</protein>
<dbReference type="AlphaFoldDB" id="A0A1H9IQU6"/>
<dbReference type="EMBL" id="FOGD01000002">
    <property type="protein sequence ID" value="SEQ77151.1"/>
    <property type="molecule type" value="Genomic_DNA"/>
</dbReference>
<sequence length="49" mass="5482">MRGSSLTQHRSCRVQGGASSHHIIEQHNTLALHLQLALWSQRKGPLQIV</sequence>
<evidence type="ECO:0000313" key="2">
    <source>
        <dbReference type="Proteomes" id="UP000199766"/>
    </source>
</evidence>
<dbReference type="Proteomes" id="UP000199766">
    <property type="component" value="Unassembled WGS sequence"/>
</dbReference>
<evidence type="ECO:0000313" key="1">
    <source>
        <dbReference type="EMBL" id="SEQ77151.1"/>
    </source>
</evidence>
<keyword evidence="2" id="KW-1185">Reference proteome</keyword>
<accession>A0A1H9IQU6</accession>
<proteinExistence type="predicted"/>
<organism evidence="1 2">
    <name type="scientific">Giesbergeria anulus</name>
    <dbReference type="NCBI Taxonomy" id="180197"/>
    <lineage>
        <taxon>Bacteria</taxon>
        <taxon>Pseudomonadati</taxon>
        <taxon>Pseudomonadota</taxon>
        <taxon>Betaproteobacteria</taxon>
        <taxon>Burkholderiales</taxon>
        <taxon>Comamonadaceae</taxon>
        <taxon>Giesbergeria</taxon>
    </lineage>
</organism>
<reference evidence="1 2" key="1">
    <citation type="submission" date="2016-10" db="EMBL/GenBank/DDBJ databases">
        <authorList>
            <person name="de Groot N.N."/>
        </authorList>
    </citation>
    <scope>NUCLEOTIDE SEQUENCE [LARGE SCALE GENOMIC DNA]</scope>
    <source>
        <strain evidence="1 2">ATCC 35958</strain>
    </source>
</reference>
<name>A0A1H9IQU6_9BURK</name>